<keyword evidence="1" id="KW-0732">Signal</keyword>
<evidence type="ECO:0000256" key="1">
    <source>
        <dbReference type="SAM" id="SignalP"/>
    </source>
</evidence>
<dbReference type="Gene3D" id="3.40.50.1820">
    <property type="entry name" value="alpha/beta hydrolase"/>
    <property type="match status" value="1"/>
</dbReference>
<dbReference type="RefSeq" id="WP_378405130.1">
    <property type="nucleotide sequence ID" value="NZ_JBHTCS010000014.1"/>
</dbReference>
<evidence type="ECO:0000259" key="2">
    <source>
        <dbReference type="Pfam" id="PF12697"/>
    </source>
</evidence>
<feature type="domain" description="AB hydrolase-1" evidence="2">
    <location>
        <begin position="99"/>
        <end position="442"/>
    </location>
</feature>
<dbReference type="Pfam" id="PF12697">
    <property type="entry name" value="Abhydrolase_6"/>
    <property type="match status" value="1"/>
</dbReference>
<evidence type="ECO:0000313" key="4">
    <source>
        <dbReference type="Proteomes" id="UP001596484"/>
    </source>
</evidence>
<dbReference type="SUPFAM" id="SSF53474">
    <property type="entry name" value="alpha/beta-Hydrolases"/>
    <property type="match status" value="1"/>
</dbReference>
<dbReference type="GO" id="GO:0016787">
    <property type="term" value="F:hydrolase activity"/>
    <property type="evidence" value="ECO:0007669"/>
    <property type="project" value="UniProtKB-KW"/>
</dbReference>
<gene>
    <name evidence="3" type="ORF">ACFQS9_12710</name>
</gene>
<sequence length="518" mass="55095">MRATSILLHGFRYRFVCAATSLVVAASSVVIAAPFARAQNCDREPTGTQTSDYNLAFTVPQNLMPDSRFADRSATIRVHRVSPTYARGKCPGVQNLATVLVHGRAQPGSTTFDLRAQDAAGGSLSLQEALARAGIDTFAPDLLGYGRSTRFEDGLDDPANASLPGYGPGDTCATPAAGCDKTRNANIFPLNQQARYLGDGITPPIEGLGVNPLQGELRPHKSHTYFANIDVWVRDIMQVIDDAIAKAQPRANKVVLLGYSFGGPRVARTLYRLGEQADRKVSQLVFVDSLFNRLPGQTTDVNLPTEEAQLPPVDRSTSFPLNISPTGGWDPISPGREPACAGRIPAGAPQALKQQVLELDPLGASWGGSDAELPTGVLRSPTFTLYGWNPTVAATFDQPTLILHGAEDLPAPLVNADNMFNALTSVTNKAVVKVECGSHFMPAEGCDPTRSSRCDDGIPDTIPYGQTSQVWAGPHSTAAAAVAEWVKRGTFNSKECGRFRVNASGIVNEEAPTGCPGA</sequence>
<comment type="caution">
    <text evidence="3">The sequence shown here is derived from an EMBL/GenBank/DDBJ whole genome shotgun (WGS) entry which is preliminary data.</text>
</comment>
<feature type="chain" id="PRO_5047265567" evidence="1">
    <location>
        <begin position="33"/>
        <end position="518"/>
    </location>
</feature>
<dbReference type="EMBL" id="JBHTCS010000014">
    <property type="protein sequence ID" value="MFC7448752.1"/>
    <property type="molecule type" value="Genomic_DNA"/>
</dbReference>
<keyword evidence="3" id="KW-0378">Hydrolase</keyword>
<dbReference type="InterPro" id="IPR000073">
    <property type="entry name" value="AB_hydrolase_1"/>
</dbReference>
<keyword evidence="4" id="KW-1185">Reference proteome</keyword>
<evidence type="ECO:0000313" key="3">
    <source>
        <dbReference type="EMBL" id="MFC7448752.1"/>
    </source>
</evidence>
<proteinExistence type="predicted"/>
<reference evidence="4" key="1">
    <citation type="journal article" date="2019" name="Int. J. Syst. Evol. Microbiol.">
        <title>The Global Catalogue of Microorganisms (GCM) 10K type strain sequencing project: providing services to taxonomists for standard genome sequencing and annotation.</title>
        <authorList>
            <consortium name="The Broad Institute Genomics Platform"/>
            <consortium name="The Broad Institute Genome Sequencing Center for Infectious Disease"/>
            <person name="Wu L."/>
            <person name="Ma J."/>
        </authorList>
    </citation>
    <scope>NUCLEOTIDE SEQUENCE [LARGE SCALE GENOMIC DNA]</scope>
    <source>
        <strain evidence="4">ICMP 19430</strain>
    </source>
</reference>
<name>A0ABW2RY10_9NOCA</name>
<dbReference type="Proteomes" id="UP001596484">
    <property type="component" value="Unassembled WGS sequence"/>
</dbReference>
<organism evidence="3 4">
    <name type="scientific">Rhodococcus daqingensis</name>
    <dbReference type="NCBI Taxonomy" id="2479363"/>
    <lineage>
        <taxon>Bacteria</taxon>
        <taxon>Bacillati</taxon>
        <taxon>Actinomycetota</taxon>
        <taxon>Actinomycetes</taxon>
        <taxon>Mycobacteriales</taxon>
        <taxon>Nocardiaceae</taxon>
        <taxon>Rhodococcus</taxon>
    </lineage>
</organism>
<protein>
    <submittedName>
        <fullName evidence="3">Alpha/beta fold hydrolase</fullName>
    </submittedName>
</protein>
<feature type="signal peptide" evidence="1">
    <location>
        <begin position="1"/>
        <end position="32"/>
    </location>
</feature>
<accession>A0ABW2RY10</accession>
<dbReference type="InterPro" id="IPR029058">
    <property type="entry name" value="AB_hydrolase_fold"/>
</dbReference>